<dbReference type="RefSeq" id="WP_092020081.1">
    <property type="nucleotide sequence ID" value="NZ_FOUE01000001.1"/>
</dbReference>
<dbReference type="CDD" id="cd00600">
    <property type="entry name" value="Sm_like"/>
    <property type="match status" value="1"/>
</dbReference>
<accession>A0A1I4L3Z5</accession>
<evidence type="ECO:0000313" key="2">
    <source>
        <dbReference type="Proteomes" id="UP000198519"/>
    </source>
</evidence>
<organism evidence="1 2">
    <name type="scientific">Marinobacter zhejiangensis</name>
    <dbReference type="NCBI Taxonomy" id="488535"/>
    <lineage>
        <taxon>Bacteria</taxon>
        <taxon>Pseudomonadati</taxon>
        <taxon>Pseudomonadota</taxon>
        <taxon>Gammaproteobacteria</taxon>
        <taxon>Pseudomonadales</taxon>
        <taxon>Marinobacteraceae</taxon>
        <taxon>Marinobacter</taxon>
    </lineage>
</organism>
<evidence type="ECO:0000313" key="1">
    <source>
        <dbReference type="EMBL" id="SFL85641.1"/>
    </source>
</evidence>
<dbReference type="OrthoDB" id="6191808at2"/>
<dbReference type="Proteomes" id="UP000198519">
    <property type="component" value="Unassembled WGS sequence"/>
</dbReference>
<dbReference type="STRING" id="488535.SAMN04487963_0249"/>
<sequence length="415" mass="44505">MKKLISTLAVLALVAFVAFKAAVWWFTDQGLRQARAELEGQGVIERGSIHSSVAGLVSLRNASYEDFRLTQPVQIDRLSFDAGSPLPLMLTLFDPDRLPAEWQLAADGVRMTLEPNMFRSWVASADSNEPSLFVPPCGPDPSQQLGSAALLRLGVSEIAGEVIIGQRSGALHVEINTDRTGSLELDWPGAHLAVTDPQAVMASTDSALTLTLRDGGLMRSVAAYCSREMELTGSQWSTRAGELLQQQLSVHGYQASEQLLALYRRWLSEGGELTLTLDPSDATFGVPVQGSGSDQAALMVLYNGAVVPEVFLLPAAEDATDIAENGAADTAQEVVSAGTSGWRARALDNAAQWQGHQVRVTLRNGRVVEGRLDGVTDADLDVARPVDGGEVVYPLAQSAVTGFEVWQRGEELPAR</sequence>
<keyword evidence="2" id="KW-1185">Reference proteome</keyword>
<dbReference type="EMBL" id="FOUE01000001">
    <property type="protein sequence ID" value="SFL85641.1"/>
    <property type="molecule type" value="Genomic_DNA"/>
</dbReference>
<gene>
    <name evidence="1" type="ORF">SAMN04487963_0249</name>
</gene>
<name>A0A1I4L3Z5_9GAMM</name>
<protein>
    <recommendedName>
        <fullName evidence="3">Acetylornithine deacetylase</fullName>
    </recommendedName>
</protein>
<reference evidence="2" key="1">
    <citation type="submission" date="2016-10" db="EMBL/GenBank/DDBJ databases">
        <authorList>
            <person name="Varghese N."/>
            <person name="Submissions S."/>
        </authorList>
    </citation>
    <scope>NUCLEOTIDE SEQUENCE [LARGE SCALE GENOMIC DNA]</scope>
    <source>
        <strain evidence="2">CGMCC 1.7061</strain>
    </source>
</reference>
<dbReference type="AlphaFoldDB" id="A0A1I4L3Z5"/>
<evidence type="ECO:0008006" key="3">
    <source>
        <dbReference type="Google" id="ProtNLM"/>
    </source>
</evidence>
<proteinExistence type="predicted"/>